<evidence type="ECO:0000313" key="3">
    <source>
        <dbReference type="EMBL" id="GHP02694.1"/>
    </source>
</evidence>
<dbReference type="Pfam" id="PF13369">
    <property type="entry name" value="Transglut_core2"/>
    <property type="match status" value="1"/>
</dbReference>
<evidence type="ECO:0000259" key="2">
    <source>
        <dbReference type="PROSITE" id="PS50181"/>
    </source>
</evidence>
<evidence type="ECO:0000256" key="1">
    <source>
        <dbReference type="SAM" id="MobiDB-lite"/>
    </source>
</evidence>
<organism evidence="3 4">
    <name type="scientific">Pycnococcus provasolii</name>
    <dbReference type="NCBI Taxonomy" id="41880"/>
    <lineage>
        <taxon>Eukaryota</taxon>
        <taxon>Viridiplantae</taxon>
        <taxon>Chlorophyta</taxon>
        <taxon>Pseudoscourfieldiophyceae</taxon>
        <taxon>Pseudoscourfieldiales</taxon>
        <taxon>Pycnococcaceae</taxon>
        <taxon>Pycnococcus</taxon>
    </lineage>
</organism>
<proteinExistence type="predicted"/>
<dbReference type="InterPro" id="IPR001810">
    <property type="entry name" value="F-box_dom"/>
</dbReference>
<feature type="region of interest" description="Disordered" evidence="1">
    <location>
        <begin position="290"/>
        <end position="315"/>
    </location>
</feature>
<dbReference type="CDD" id="cd09917">
    <property type="entry name" value="F-box_SF"/>
    <property type="match status" value="1"/>
</dbReference>
<dbReference type="AlphaFoldDB" id="A0A830H6M9"/>
<name>A0A830H6M9_9CHLO</name>
<dbReference type="EMBL" id="BNJQ01000003">
    <property type="protein sequence ID" value="GHP02694.1"/>
    <property type="molecule type" value="Genomic_DNA"/>
</dbReference>
<dbReference type="Pfam" id="PF12937">
    <property type="entry name" value="F-box-like"/>
    <property type="match status" value="1"/>
</dbReference>
<dbReference type="InterPro" id="IPR036047">
    <property type="entry name" value="F-box-like_dom_sf"/>
</dbReference>
<dbReference type="Gene3D" id="1.20.1280.50">
    <property type="match status" value="1"/>
</dbReference>
<dbReference type="Proteomes" id="UP000660262">
    <property type="component" value="Unassembled WGS sequence"/>
</dbReference>
<evidence type="ECO:0000313" key="4">
    <source>
        <dbReference type="Proteomes" id="UP000660262"/>
    </source>
</evidence>
<keyword evidence="4" id="KW-1185">Reference proteome</keyword>
<dbReference type="SUPFAM" id="SSF81383">
    <property type="entry name" value="F-box domain"/>
    <property type="match status" value="1"/>
</dbReference>
<reference evidence="3" key="1">
    <citation type="submission" date="2020-10" db="EMBL/GenBank/DDBJ databases">
        <title>Unveiling of a novel bifunctional photoreceptor, Dualchrome1, isolated from a cosmopolitan green alga.</title>
        <authorList>
            <person name="Suzuki S."/>
            <person name="Kawachi M."/>
        </authorList>
    </citation>
    <scope>NUCLEOTIDE SEQUENCE</scope>
    <source>
        <strain evidence="3">NIES 2893</strain>
    </source>
</reference>
<comment type="caution">
    <text evidence="3">The sequence shown here is derived from an EMBL/GenBank/DDBJ whole genome shotgun (WGS) entry which is preliminary data.</text>
</comment>
<dbReference type="OrthoDB" id="28868at2759"/>
<protein>
    <recommendedName>
        <fullName evidence="2">F-box domain-containing protein</fullName>
    </recommendedName>
</protein>
<dbReference type="PROSITE" id="PS50181">
    <property type="entry name" value="FBOX"/>
    <property type="match status" value="1"/>
</dbReference>
<sequence>MMSTSSSPLEDLPPECIVAILACVDDAKSLANLTLACKSLASIVTSDEAEHVWRRACFNQFASVRHHCLRDTDVWFADLLPVPTVVDDDDSADDSAVLLHKIKSAKPPEHGTWRRAYTRYTQVARDIIADAVRARDDASGLGACLLLAQKWVKSLTPIEAAVAAEALARPDRVIDGVSMSSLENFYRTLEVTLAKTKLKCLPTNLNNDEGAVWSKPGISFAVAMLSAQACYATSVGDPAECLSRQERAATAIAAAARSLKHRIERLDESAGQREKVELLSAVVLGGTGRSFVTNTSSDDDDDDDDVSDEHEGTCPDMDVDSEWHAMFWRRRIRRWISKGKGVDPNDWDLNTMSLVLEGNPGNYYNAANSDVAHALLSGRAIPLTLTLIWCDIGARAGLNTVPVGAPGHVLASCCPMEEEEEGEIFCDCFRPGGVLMSLDEATTMLRDSGMPISDTSWRQRCRASPQDLACRVARNVAYASQRALHAPALGYNPVSHLTTLACSLGLCAALEPDDPMQVAQYERVLRLVDGNK</sequence>
<feature type="compositionally biased region" description="Acidic residues" evidence="1">
    <location>
        <begin position="297"/>
        <end position="308"/>
    </location>
</feature>
<accession>A0A830H6M9</accession>
<dbReference type="InterPro" id="IPR032698">
    <property type="entry name" value="SirB1_N"/>
</dbReference>
<dbReference type="PANTHER" id="PTHR31350:SF27">
    <property type="entry name" value="HEMIMETHYLATED DNA-BINDING DOMAIN-CONTAINING PROTEIN"/>
    <property type="match status" value="1"/>
</dbReference>
<gene>
    <name evidence="3" type="ORF">PPROV_000144900</name>
</gene>
<feature type="domain" description="F-box" evidence="2">
    <location>
        <begin position="6"/>
        <end position="56"/>
    </location>
</feature>
<dbReference type="PANTHER" id="PTHR31350">
    <property type="entry name" value="SI:DKEY-261L7.2"/>
    <property type="match status" value="1"/>
</dbReference>